<dbReference type="AlphaFoldDB" id="A0A9Q3BNQ1"/>
<accession>A0A9Q3BNQ1</accession>
<proteinExistence type="predicted"/>
<organism evidence="1 2">
    <name type="scientific">Austropuccinia psidii MF-1</name>
    <dbReference type="NCBI Taxonomy" id="1389203"/>
    <lineage>
        <taxon>Eukaryota</taxon>
        <taxon>Fungi</taxon>
        <taxon>Dikarya</taxon>
        <taxon>Basidiomycota</taxon>
        <taxon>Pucciniomycotina</taxon>
        <taxon>Pucciniomycetes</taxon>
        <taxon>Pucciniales</taxon>
        <taxon>Sphaerophragmiaceae</taxon>
        <taxon>Austropuccinia</taxon>
    </lineage>
</organism>
<gene>
    <name evidence="1" type="ORF">O181_007790</name>
</gene>
<evidence type="ECO:0000313" key="2">
    <source>
        <dbReference type="Proteomes" id="UP000765509"/>
    </source>
</evidence>
<sequence>MSGGKLSSDGNDILICNTSNVLVLHTALCSSMLKWNLPLYLIETAQEVDTLEQRDLTTDLTLKDCSNPGTVLQDMVILMTTLTTPDLSTGNVPDQPSLELTNLLHSAFGHIGSKRMKCDMCNAIRRWSLPWTPRKNETTGKMEISFMVNSLSLGDFTKESTVELEDKITAELLATTPNIVTPKSFKQAIASPKKSP</sequence>
<keyword evidence="2" id="KW-1185">Reference proteome</keyword>
<name>A0A9Q3BNQ1_9BASI</name>
<protein>
    <submittedName>
        <fullName evidence="1">Uncharacterized protein</fullName>
    </submittedName>
</protein>
<reference evidence="1" key="1">
    <citation type="submission" date="2021-03" db="EMBL/GenBank/DDBJ databases">
        <title>Draft genome sequence of rust myrtle Austropuccinia psidii MF-1, a brazilian biotype.</title>
        <authorList>
            <person name="Quecine M.C."/>
            <person name="Pachon D.M.R."/>
            <person name="Bonatelli M.L."/>
            <person name="Correr F.H."/>
            <person name="Franceschini L.M."/>
            <person name="Leite T.F."/>
            <person name="Margarido G.R.A."/>
            <person name="Almeida C.A."/>
            <person name="Ferrarezi J.A."/>
            <person name="Labate C.A."/>
        </authorList>
    </citation>
    <scope>NUCLEOTIDE SEQUENCE</scope>
    <source>
        <strain evidence="1">MF-1</strain>
    </source>
</reference>
<evidence type="ECO:0000313" key="1">
    <source>
        <dbReference type="EMBL" id="MBW0468075.1"/>
    </source>
</evidence>
<dbReference type="EMBL" id="AVOT02001764">
    <property type="protein sequence ID" value="MBW0468075.1"/>
    <property type="molecule type" value="Genomic_DNA"/>
</dbReference>
<dbReference type="Proteomes" id="UP000765509">
    <property type="component" value="Unassembled WGS sequence"/>
</dbReference>
<comment type="caution">
    <text evidence="1">The sequence shown here is derived from an EMBL/GenBank/DDBJ whole genome shotgun (WGS) entry which is preliminary data.</text>
</comment>